<protein>
    <submittedName>
        <fullName evidence="1">Phage tail protein</fullName>
    </submittedName>
</protein>
<dbReference type="RefSeq" id="WP_105392953.1">
    <property type="nucleotide sequence ID" value="NZ_PUIQ01000051.1"/>
</dbReference>
<dbReference type="Gene3D" id="6.10.140.1310">
    <property type="match status" value="1"/>
</dbReference>
<dbReference type="Pfam" id="PF02413">
    <property type="entry name" value="Caudo_TAP"/>
    <property type="match status" value="1"/>
</dbReference>
<sequence length="146" mass="15687">MGKKLAAYNSDGDIVAFYDTVDSPAPDGVAVIEITAEQLDNLMRAQAIGKRFAVKNGVPIAVDPPPPTRAELATLKRAQRDAALMATDWLVARHQDEKLIGDGTTLAAAQFATLVKYRQALRDISDADRWPDVDLPAAPDFVTAIG</sequence>
<gene>
    <name evidence="1" type="ORF">C5615_30145</name>
</gene>
<evidence type="ECO:0000313" key="1">
    <source>
        <dbReference type="EMBL" id="PQP12607.1"/>
    </source>
</evidence>
<dbReference type="EMBL" id="PUIQ01000051">
    <property type="protein sequence ID" value="PQP12607.1"/>
    <property type="molecule type" value="Genomic_DNA"/>
</dbReference>
<dbReference type="InterPro" id="IPR003458">
    <property type="entry name" value="Phage_T4_Gp38_tail_assem"/>
</dbReference>
<comment type="caution">
    <text evidence="1">The sequence shown here is derived from an EMBL/GenBank/DDBJ whole genome shotgun (WGS) entry which is preliminary data.</text>
</comment>
<organism evidence="1 2">
    <name type="scientific">Burkholderia cepacia</name>
    <name type="common">Pseudomonas cepacia</name>
    <dbReference type="NCBI Taxonomy" id="292"/>
    <lineage>
        <taxon>Bacteria</taxon>
        <taxon>Pseudomonadati</taxon>
        <taxon>Pseudomonadota</taxon>
        <taxon>Betaproteobacteria</taxon>
        <taxon>Burkholderiales</taxon>
        <taxon>Burkholderiaceae</taxon>
        <taxon>Burkholderia</taxon>
        <taxon>Burkholderia cepacia complex</taxon>
    </lineage>
</organism>
<evidence type="ECO:0000313" key="2">
    <source>
        <dbReference type="Proteomes" id="UP000238206"/>
    </source>
</evidence>
<name>A0A2S8ICV6_BURCE</name>
<accession>A0A2S8ICV6</accession>
<proteinExistence type="predicted"/>
<reference evidence="1 2" key="1">
    <citation type="submission" date="2018-02" db="EMBL/GenBank/DDBJ databases">
        <title>Draft genome sequencing of Burkholderia cepacia Y14-15.</title>
        <authorList>
            <person name="Zheng B.-X."/>
        </authorList>
    </citation>
    <scope>NUCLEOTIDE SEQUENCE [LARGE SCALE GENOMIC DNA]</scope>
    <source>
        <strain evidence="1 2">Y14-15</strain>
    </source>
</reference>
<dbReference type="AlphaFoldDB" id="A0A2S8ICV6"/>
<dbReference type="Proteomes" id="UP000238206">
    <property type="component" value="Unassembled WGS sequence"/>
</dbReference>